<keyword evidence="1" id="KW-1133">Transmembrane helix</keyword>
<dbReference type="Proteomes" id="UP000269974">
    <property type="component" value="Unassembled WGS sequence"/>
</dbReference>
<keyword evidence="1" id="KW-0812">Transmembrane</keyword>
<dbReference type="EMBL" id="FNAU01000002">
    <property type="protein sequence ID" value="SDE10506.1"/>
    <property type="molecule type" value="Genomic_DNA"/>
</dbReference>
<name>A0A1G7A9D8_9ACTO</name>
<dbReference type="AlphaFoldDB" id="A0A1G7A9D8"/>
<organism evidence="3 5">
    <name type="scientific">Actinobaculum suis</name>
    <dbReference type="NCBI Taxonomy" id="1657"/>
    <lineage>
        <taxon>Bacteria</taxon>
        <taxon>Bacillati</taxon>
        <taxon>Actinomycetota</taxon>
        <taxon>Actinomycetes</taxon>
        <taxon>Actinomycetales</taxon>
        <taxon>Actinomycetaceae</taxon>
        <taxon>Actinobaculum</taxon>
    </lineage>
</organism>
<dbReference type="Proteomes" id="UP001273799">
    <property type="component" value="Unassembled WGS sequence"/>
</dbReference>
<evidence type="ECO:0000313" key="2">
    <source>
        <dbReference type="EMBL" id="MDY5152667.1"/>
    </source>
</evidence>
<evidence type="ECO:0000313" key="4">
    <source>
        <dbReference type="EMBL" id="VDG75384.1"/>
    </source>
</evidence>
<reference evidence="4 6" key="3">
    <citation type="submission" date="2018-11" db="EMBL/GenBank/DDBJ databases">
        <authorList>
            <consortium name="Pathogen Informatics"/>
        </authorList>
    </citation>
    <scope>NUCLEOTIDE SEQUENCE [LARGE SCALE GENOMIC DNA]</scope>
    <source>
        <strain evidence="4 6">NCTC10327</strain>
    </source>
</reference>
<dbReference type="EMBL" id="JAWNFU010000001">
    <property type="protein sequence ID" value="MDY5152667.1"/>
    <property type="molecule type" value="Genomic_DNA"/>
</dbReference>
<evidence type="ECO:0000313" key="3">
    <source>
        <dbReference type="EMBL" id="SDE10506.1"/>
    </source>
</evidence>
<dbReference type="EMBL" id="UYIO01000001">
    <property type="protein sequence ID" value="VDG75384.1"/>
    <property type="molecule type" value="Genomic_DNA"/>
</dbReference>
<dbReference type="Proteomes" id="UP000182744">
    <property type="component" value="Unassembled WGS sequence"/>
</dbReference>
<evidence type="ECO:0000313" key="5">
    <source>
        <dbReference type="Proteomes" id="UP000182744"/>
    </source>
</evidence>
<protein>
    <submittedName>
        <fullName evidence="3">Uncharacterized protein</fullName>
    </submittedName>
</protein>
<keyword evidence="5" id="KW-1185">Reference proteome</keyword>
<reference evidence="2" key="4">
    <citation type="submission" date="2023-10" db="EMBL/GenBank/DDBJ databases">
        <title>Whole Genome based description of the genera Actinobaculum and Actinotignum reveals a complex phylogenetic relationship within the species included in the genus Actinotignum.</title>
        <authorList>
            <person name="Jensen C.S."/>
            <person name="Dargis R."/>
            <person name="Kemp M."/>
            <person name="Christensen J.J."/>
        </authorList>
    </citation>
    <scope>NUCLEOTIDE SEQUENCE</scope>
    <source>
        <strain evidence="2">Actinobaculum_suis_CCUG19206T</strain>
    </source>
</reference>
<proteinExistence type="predicted"/>
<gene>
    <name evidence="4" type="ORF">NCTC10327_00111</name>
    <name evidence="2" type="ORF">R6G71_01165</name>
    <name evidence="3" type="ORF">SAMN05421878_102102</name>
</gene>
<feature type="transmembrane region" description="Helical" evidence="1">
    <location>
        <begin position="14"/>
        <end position="32"/>
    </location>
</feature>
<reference evidence="3" key="1">
    <citation type="submission" date="2016-10" db="EMBL/GenBank/DDBJ databases">
        <authorList>
            <person name="de Groot N.N."/>
        </authorList>
    </citation>
    <scope>NUCLEOTIDE SEQUENCE [LARGE SCALE GENOMIC DNA]</scope>
    <source>
        <strain evidence="3">DSM 20639</strain>
    </source>
</reference>
<sequence length="55" mass="6543">MYGWIWRHLPGPTWFKVIEVIIILAAIIYGLFEHLFPYLNELIRPIDTTISPDMQ</sequence>
<keyword evidence="1" id="KW-0472">Membrane</keyword>
<evidence type="ECO:0000313" key="6">
    <source>
        <dbReference type="Proteomes" id="UP000269974"/>
    </source>
</evidence>
<dbReference type="RefSeq" id="WP_176700763.1">
    <property type="nucleotide sequence ID" value="NZ_FNAU01000002.1"/>
</dbReference>
<reference evidence="5" key="2">
    <citation type="submission" date="2016-10" db="EMBL/GenBank/DDBJ databases">
        <authorList>
            <person name="Varghese N."/>
        </authorList>
    </citation>
    <scope>NUCLEOTIDE SEQUENCE [LARGE SCALE GENOMIC DNA]</scope>
    <source>
        <strain evidence="5">DSM 20639</strain>
    </source>
</reference>
<evidence type="ECO:0000256" key="1">
    <source>
        <dbReference type="SAM" id="Phobius"/>
    </source>
</evidence>
<accession>A0A1G7A9D8</accession>